<evidence type="ECO:0000256" key="3">
    <source>
        <dbReference type="ARBA" id="ARBA00022527"/>
    </source>
</evidence>
<comment type="caution">
    <text evidence="14">The sequence shown here is derived from an EMBL/GenBank/DDBJ whole genome shotgun (WGS) entry which is preliminary data.</text>
</comment>
<dbReference type="PANTHER" id="PTHR39559">
    <property type="match status" value="1"/>
</dbReference>
<name>A0A430KLJ5_9GAMM</name>
<reference evidence="14 15" key="1">
    <citation type="submission" date="2018-11" db="EMBL/GenBank/DDBJ databases">
        <title>The draft genome sequence of Amphritea opalescens ANRC-JH13T.</title>
        <authorList>
            <person name="Fang Z."/>
            <person name="Zhang Y."/>
            <person name="Han X."/>
        </authorList>
    </citation>
    <scope>NUCLEOTIDE SEQUENCE [LARGE SCALE GENOMIC DNA]</scope>
    <source>
        <strain evidence="14 15">ANRC-JH13</strain>
    </source>
</reference>
<evidence type="ECO:0000256" key="5">
    <source>
        <dbReference type="ARBA" id="ARBA00022679"/>
    </source>
</evidence>
<dbReference type="HAMAP" id="MF_00747">
    <property type="entry name" value="AceK"/>
    <property type="match status" value="1"/>
</dbReference>
<comment type="similarity">
    <text evidence="11">Belongs to the AceK family.</text>
</comment>
<protein>
    <recommendedName>
        <fullName evidence="11">Isocitrate dehydrogenase kinase/phosphatase</fullName>
        <shortName evidence="11">IDH kinase/phosphatase</shortName>
        <shortName evidence="11">IDHK/P</shortName>
        <ecNumber evidence="11">2.7.11.5</ecNumber>
        <ecNumber evidence="11">3.1.3.-</ecNumber>
    </recommendedName>
</protein>
<keyword evidence="8 11" id="KW-0378">Hydrolase</keyword>
<dbReference type="InterPro" id="IPR046855">
    <property type="entry name" value="AceK_kinase"/>
</dbReference>
<comment type="function">
    <text evidence="11">Bifunctional enzyme which can phosphorylate or dephosphorylate isocitrate dehydrogenase (IDH) on a specific serine residue. This is a regulatory mechanism which enables bacteria to bypass the Krebs cycle via the glyoxylate shunt in response to the source of carbon. When bacteria are grown on glucose, IDH is fully active and unphosphorylated, but when grown on acetate or ethanol, the activity of IDH declines drastically concomitant with its phosphorylation.</text>
</comment>
<proteinExistence type="inferred from homology"/>
<dbReference type="OrthoDB" id="5287793at2"/>
<dbReference type="GO" id="GO:0005737">
    <property type="term" value="C:cytoplasm"/>
    <property type="evidence" value="ECO:0007669"/>
    <property type="project" value="UniProtKB-SubCell"/>
</dbReference>
<dbReference type="GO" id="GO:0005524">
    <property type="term" value="F:ATP binding"/>
    <property type="evidence" value="ECO:0007669"/>
    <property type="project" value="UniProtKB-UniRule"/>
</dbReference>
<dbReference type="GO" id="GO:0006097">
    <property type="term" value="P:glyoxylate cycle"/>
    <property type="evidence" value="ECO:0007669"/>
    <property type="project" value="UniProtKB-UniRule"/>
</dbReference>
<keyword evidence="15" id="KW-1185">Reference proteome</keyword>
<evidence type="ECO:0000256" key="11">
    <source>
        <dbReference type="HAMAP-Rule" id="MF_00747"/>
    </source>
</evidence>
<dbReference type="Pfam" id="PF20423">
    <property type="entry name" value="AceK_regulatory"/>
    <property type="match status" value="1"/>
</dbReference>
<evidence type="ECO:0000256" key="8">
    <source>
        <dbReference type="ARBA" id="ARBA00022801"/>
    </source>
</evidence>
<keyword evidence="2 11" id="KW-0963">Cytoplasm</keyword>
<gene>
    <name evidence="11" type="primary">aceK</name>
    <name evidence="14" type="ORF">EH243_17930</name>
</gene>
<dbReference type="GO" id="GO:0006006">
    <property type="term" value="P:glucose metabolic process"/>
    <property type="evidence" value="ECO:0007669"/>
    <property type="project" value="InterPro"/>
</dbReference>
<dbReference type="PIRSF" id="PIRSF000719">
    <property type="entry name" value="AceK"/>
    <property type="match status" value="1"/>
</dbReference>
<dbReference type="EC" id="2.7.11.5" evidence="11"/>
<evidence type="ECO:0000256" key="6">
    <source>
        <dbReference type="ARBA" id="ARBA00022741"/>
    </source>
</evidence>
<dbReference type="Proteomes" id="UP000283087">
    <property type="component" value="Unassembled WGS sequence"/>
</dbReference>
<dbReference type="GO" id="GO:0016208">
    <property type="term" value="F:AMP binding"/>
    <property type="evidence" value="ECO:0007669"/>
    <property type="project" value="TreeGrafter"/>
</dbReference>
<evidence type="ECO:0000259" key="12">
    <source>
        <dbReference type="Pfam" id="PF06315"/>
    </source>
</evidence>
<keyword evidence="10 11" id="KW-0904">Protein phosphatase</keyword>
<organism evidence="14 15">
    <name type="scientific">Amphritea opalescens</name>
    <dbReference type="NCBI Taxonomy" id="2490544"/>
    <lineage>
        <taxon>Bacteria</taxon>
        <taxon>Pseudomonadati</taxon>
        <taxon>Pseudomonadota</taxon>
        <taxon>Gammaproteobacteria</taxon>
        <taxon>Oceanospirillales</taxon>
        <taxon>Oceanospirillaceae</taxon>
        <taxon>Amphritea</taxon>
    </lineage>
</organism>
<keyword evidence="9 11" id="KW-0067">ATP-binding</keyword>
<dbReference type="GO" id="GO:0004674">
    <property type="term" value="F:protein serine/threonine kinase activity"/>
    <property type="evidence" value="ECO:0007669"/>
    <property type="project" value="UniProtKB-KW"/>
</dbReference>
<keyword evidence="3 11" id="KW-0723">Serine/threonine-protein kinase</keyword>
<dbReference type="PANTHER" id="PTHR39559:SF1">
    <property type="entry name" value="ISOCITRATE DEHYDROGENASE KINASE_PHOSPHATASE"/>
    <property type="match status" value="1"/>
</dbReference>
<dbReference type="EC" id="3.1.3.-" evidence="11"/>
<feature type="binding site" evidence="11">
    <location>
        <position position="333"/>
    </location>
    <ligand>
        <name>ATP</name>
        <dbReference type="ChEBI" id="CHEBI:30616"/>
    </ligand>
</feature>
<feature type="domain" description="Isocitrate dehydrogenase kinase/phosphatase (AceK) regulatory" evidence="13">
    <location>
        <begin position="12"/>
        <end position="305"/>
    </location>
</feature>
<accession>A0A430KLJ5</accession>
<keyword evidence="1 11" id="KW-0329">Glyoxylate bypass</keyword>
<dbReference type="InterPro" id="IPR010452">
    <property type="entry name" value="Isocitrate_DH_AceK"/>
</dbReference>
<keyword evidence="6 11" id="KW-0547">Nucleotide-binding</keyword>
<comment type="subcellular location">
    <subcellularLocation>
        <location evidence="11">Cytoplasm</location>
    </subcellularLocation>
</comment>
<dbReference type="RefSeq" id="WP_126160035.1">
    <property type="nucleotide sequence ID" value="NZ_RQXW01000026.1"/>
</dbReference>
<evidence type="ECO:0000256" key="4">
    <source>
        <dbReference type="ARBA" id="ARBA00022532"/>
    </source>
</evidence>
<keyword evidence="4 11" id="KW-0816">Tricarboxylic acid cycle</keyword>
<sequence length="580" mass="67791">MNQHNAEWIACLIRDGFSDYRDQFQAITRQARSSFESADWHALQSLSVQRIDLYKIMVDRVSQQLSAVGHKLSPSWGWIKACYLELMVDREDAELGETFYNSVYCRLLSHREISNQHMFLYSHNKHCEASSVDNICRVYRLRDGLVACLSQLMDDYQFDIPWENKRRDIRNLLRYIRQNLSEDMVVDKVVIHVVRSIFYRNKAAYIVGRASIDDYSVPFILPVLNNESGALYIDTVLTNENEVSIIFSFTRAYFLVEVDAPAPFIHFLHSLIPMKSIAELYNAIGFYKQGKAEFYRDYIEHLASSTDQFEIAPGTKGMVMTVFTLPSYPVVFKVIKDRFASSKQITRAGVIDKYQLVKRHDRAGRMADTQEFINLTLPLKRFLADLLAELHRVASSSIEIVGEQMVIKHLWTERRMIPLNIYLDEMLRQNNEQAVYLAINEFGQCIKELAAANIFAGDMLFKNFGVTRHGRVVFYDYDEIMYLTDCHFRYIPEPLYPEQEMAAEPWYSVSENDVFPEEFSLLTACDRRIRKVFNELHGNLLEPRWWLNIQARVSQGAIIDLFPYHKDHRFRRKVVNKVAE</sequence>
<keyword evidence="7 11" id="KW-0418">Kinase</keyword>
<dbReference type="AlphaFoldDB" id="A0A430KLJ5"/>
<dbReference type="GO" id="GO:0004721">
    <property type="term" value="F:phosphoprotein phosphatase activity"/>
    <property type="evidence" value="ECO:0007669"/>
    <property type="project" value="UniProtKB-KW"/>
</dbReference>
<evidence type="ECO:0000256" key="9">
    <source>
        <dbReference type="ARBA" id="ARBA00022840"/>
    </source>
</evidence>
<feature type="binding site" evidence="11">
    <location>
        <begin position="312"/>
        <end position="318"/>
    </location>
    <ligand>
        <name>ATP</name>
        <dbReference type="ChEBI" id="CHEBI:30616"/>
    </ligand>
</feature>
<dbReference type="EMBL" id="RQXW01000026">
    <property type="protein sequence ID" value="RTE64348.1"/>
    <property type="molecule type" value="Genomic_DNA"/>
</dbReference>
<feature type="active site" evidence="11">
    <location>
        <position position="368"/>
    </location>
</feature>
<evidence type="ECO:0000256" key="1">
    <source>
        <dbReference type="ARBA" id="ARBA00022435"/>
    </source>
</evidence>
<evidence type="ECO:0000313" key="15">
    <source>
        <dbReference type="Proteomes" id="UP000283087"/>
    </source>
</evidence>
<feature type="domain" description="Isocitrate dehydrogenase kinase/phosphatase (AceK) kinase" evidence="12">
    <location>
        <begin position="307"/>
        <end position="565"/>
    </location>
</feature>
<evidence type="ECO:0000256" key="7">
    <source>
        <dbReference type="ARBA" id="ARBA00022777"/>
    </source>
</evidence>
<keyword evidence="5 11" id="KW-0808">Transferase</keyword>
<dbReference type="NCBIfam" id="NF002804">
    <property type="entry name" value="PRK02946.1"/>
    <property type="match status" value="1"/>
</dbReference>
<dbReference type="GO" id="GO:0008772">
    <property type="term" value="F:[isocitrate dehydrogenase (NADP+)] kinase activity"/>
    <property type="evidence" value="ECO:0007669"/>
    <property type="project" value="UniProtKB-UniRule"/>
</dbReference>
<dbReference type="GO" id="GO:0006099">
    <property type="term" value="P:tricarboxylic acid cycle"/>
    <property type="evidence" value="ECO:0007669"/>
    <property type="project" value="UniProtKB-UniRule"/>
</dbReference>
<comment type="catalytic activity">
    <reaction evidence="11">
        <text>L-seryl-[isocitrate dehydrogenase] + ATP = O-phospho-L-seryl-[isocitrate dehydrogenase] + ADP + H(+)</text>
        <dbReference type="Rhea" id="RHEA:43540"/>
        <dbReference type="Rhea" id="RHEA-COMP:10605"/>
        <dbReference type="Rhea" id="RHEA-COMP:10606"/>
        <dbReference type="ChEBI" id="CHEBI:15378"/>
        <dbReference type="ChEBI" id="CHEBI:29999"/>
        <dbReference type="ChEBI" id="CHEBI:30616"/>
        <dbReference type="ChEBI" id="CHEBI:83421"/>
        <dbReference type="ChEBI" id="CHEBI:456216"/>
        <dbReference type="EC" id="2.7.11.5"/>
    </reaction>
</comment>
<evidence type="ECO:0000259" key="13">
    <source>
        <dbReference type="Pfam" id="PF20423"/>
    </source>
</evidence>
<dbReference type="Pfam" id="PF06315">
    <property type="entry name" value="AceK_kinase"/>
    <property type="match status" value="1"/>
</dbReference>
<dbReference type="InterPro" id="IPR046854">
    <property type="entry name" value="AceK_regulatory"/>
</dbReference>
<evidence type="ECO:0000256" key="2">
    <source>
        <dbReference type="ARBA" id="ARBA00022490"/>
    </source>
</evidence>
<evidence type="ECO:0000313" key="14">
    <source>
        <dbReference type="EMBL" id="RTE64348.1"/>
    </source>
</evidence>
<evidence type="ECO:0000256" key="10">
    <source>
        <dbReference type="ARBA" id="ARBA00022912"/>
    </source>
</evidence>